<gene>
    <name evidence="2" type="ORF">PYCCODRAFT_1468566</name>
</gene>
<dbReference type="AlphaFoldDB" id="A0A1Y2IJR2"/>
<accession>A0A1Y2IJR2</accession>
<organism evidence="2 3">
    <name type="scientific">Trametes coccinea (strain BRFM310)</name>
    <name type="common">Pycnoporus coccineus</name>
    <dbReference type="NCBI Taxonomy" id="1353009"/>
    <lineage>
        <taxon>Eukaryota</taxon>
        <taxon>Fungi</taxon>
        <taxon>Dikarya</taxon>
        <taxon>Basidiomycota</taxon>
        <taxon>Agaricomycotina</taxon>
        <taxon>Agaricomycetes</taxon>
        <taxon>Polyporales</taxon>
        <taxon>Polyporaceae</taxon>
        <taxon>Trametes</taxon>
    </lineage>
</organism>
<keyword evidence="1" id="KW-0812">Transmembrane</keyword>
<dbReference type="Proteomes" id="UP000193067">
    <property type="component" value="Unassembled WGS sequence"/>
</dbReference>
<evidence type="ECO:0000313" key="3">
    <source>
        <dbReference type="Proteomes" id="UP000193067"/>
    </source>
</evidence>
<feature type="transmembrane region" description="Helical" evidence="1">
    <location>
        <begin position="59"/>
        <end position="79"/>
    </location>
</feature>
<name>A0A1Y2IJR2_TRAC3</name>
<keyword evidence="3" id="KW-1185">Reference proteome</keyword>
<dbReference type="EMBL" id="KZ084111">
    <property type="protein sequence ID" value="OSD01390.1"/>
    <property type="molecule type" value="Genomic_DNA"/>
</dbReference>
<dbReference type="OrthoDB" id="2756378at2759"/>
<reference evidence="2 3" key="1">
    <citation type="journal article" date="2015" name="Biotechnol. Biofuels">
        <title>Enhanced degradation of softwood versus hardwood by the white-rot fungus Pycnoporus coccineus.</title>
        <authorList>
            <person name="Couturier M."/>
            <person name="Navarro D."/>
            <person name="Chevret D."/>
            <person name="Henrissat B."/>
            <person name="Piumi F."/>
            <person name="Ruiz-Duenas F.J."/>
            <person name="Martinez A.T."/>
            <person name="Grigoriev I.V."/>
            <person name="Riley R."/>
            <person name="Lipzen A."/>
            <person name="Berrin J.G."/>
            <person name="Master E.R."/>
            <person name="Rosso M.N."/>
        </authorList>
    </citation>
    <scope>NUCLEOTIDE SEQUENCE [LARGE SCALE GENOMIC DNA]</scope>
    <source>
        <strain evidence="2 3">BRFM310</strain>
    </source>
</reference>
<evidence type="ECO:0000256" key="1">
    <source>
        <dbReference type="SAM" id="Phobius"/>
    </source>
</evidence>
<proteinExistence type="predicted"/>
<feature type="transmembrane region" description="Helical" evidence="1">
    <location>
        <begin position="20"/>
        <end position="38"/>
    </location>
</feature>
<keyword evidence="1" id="KW-0472">Membrane</keyword>
<protein>
    <submittedName>
        <fullName evidence="2">Uncharacterized protein</fullName>
    </submittedName>
</protein>
<keyword evidence="1" id="KW-1133">Transmembrane helix</keyword>
<evidence type="ECO:0000313" key="2">
    <source>
        <dbReference type="EMBL" id="OSD01390.1"/>
    </source>
</evidence>
<sequence length="86" mass="9934">MTVMETLDATPLAAELNHTFGALLLGTYFGFMLYGFMIHRSYTYFHFHDYPKDAKVNKIFVALPLVLETAHSTAALHFWHVLYLNH</sequence>